<dbReference type="InterPro" id="IPR038358">
    <property type="entry name" value="VPS28_N_sf"/>
</dbReference>
<dbReference type="Gene3D" id="1.20.1440.200">
    <property type="match status" value="1"/>
</dbReference>
<dbReference type="SUPFAM" id="SSF140427">
    <property type="entry name" value="VPS28 C-terminal domain-like"/>
    <property type="match status" value="1"/>
</dbReference>
<dbReference type="PANTHER" id="PTHR12937:SF0">
    <property type="entry name" value="VACUOLAR PROTEIN SORTING-ASSOCIATED PROTEIN 28 HOMOLOG"/>
    <property type="match status" value="1"/>
</dbReference>
<dbReference type="GO" id="GO:0006623">
    <property type="term" value="P:protein targeting to vacuole"/>
    <property type="evidence" value="ECO:0007669"/>
    <property type="project" value="EnsemblFungi"/>
</dbReference>
<reference evidence="8 9" key="1">
    <citation type="submission" date="2016-05" db="EMBL/GenBank/DDBJ databases">
        <title>Comparative genomics of biotechnologically important yeasts.</title>
        <authorList>
            <consortium name="DOE Joint Genome Institute"/>
            <person name="Riley R."/>
            <person name="Haridas S."/>
            <person name="Wolfe K.H."/>
            <person name="Lopes M.R."/>
            <person name="Hittinger C.T."/>
            <person name="Goker M."/>
            <person name="Salamov A."/>
            <person name="Wisecaver J."/>
            <person name="Long T.M."/>
            <person name="Aerts A.L."/>
            <person name="Barry K."/>
            <person name="Choi C."/>
            <person name="Clum A."/>
            <person name="Coughlan A.Y."/>
            <person name="Deshpande S."/>
            <person name="Douglass A.P."/>
            <person name="Hanson S.J."/>
            <person name="Klenk H.-P."/>
            <person name="LaButti K."/>
            <person name="Lapidus A."/>
            <person name="Lindquist E."/>
            <person name="Lipzen A."/>
            <person name="Meier-kolthoff J.P."/>
            <person name="Ohm R.A."/>
            <person name="Otillar R.P."/>
            <person name="Pangilinan J."/>
            <person name="Peng Y."/>
            <person name="Rokas A."/>
            <person name="Rosa C.A."/>
            <person name="Scheuner C."/>
            <person name="Sibirny A.A."/>
            <person name="Slot J.C."/>
            <person name="Stielow J.B."/>
            <person name="Sun H."/>
            <person name="Kurtzman C.P."/>
            <person name="Blackwell M."/>
            <person name="Grigoriev I.V."/>
            <person name="Jeffries T.W."/>
        </authorList>
    </citation>
    <scope>NUCLEOTIDE SEQUENCE [LARGE SCALE GENOMIC DNA]</scope>
    <source>
        <strain evidence="8 9">NRRL YB-4993</strain>
    </source>
</reference>
<evidence type="ECO:0000259" key="7">
    <source>
        <dbReference type="PROSITE" id="PS51313"/>
    </source>
</evidence>
<keyword evidence="4 5" id="KW-0653">Protein transport</keyword>
<feature type="domain" description="VPS28 N-terminal" evidence="7">
    <location>
        <begin position="19"/>
        <end position="147"/>
    </location>
</feature>
<dbReference type="Pfam" id="PF03997">
    <property type="entry name" value="VPS28"/>
    <property type="match status" value="1"/>
</dbReference>
<evidence type="ECO:0000256" key="3">
    <source>
        <dbReference type="ARBA" id="ARBA00022753"/>
    </source>
</evidence>
<dbReference type="RefSeq" id="XP_018714034.1">
    <property type="nucleotide sequence ID" value="XM_018856455.1"/>
</dbReference>
<dbReference type="STRING" id="869754.A0A1A0HI87"/>
<dbReference type="EMBL" id="LXTC01000001">
    <property type="protein sequence ID" value="OBA23553.1"/>
    <property type="molecule type" value="Genomic_DNA"/>
</dbReference>
<dbReference type="PIRSF" id="PIRSF017535">
    <property type="entry name" value="VPS28"/>
    <property type="match status" value="1"/>
</dbReference>
<evidence type="ECO:0000313" key="9">
    <source>
        <dbReference type="Proteomes" id="UP000092555"/>
    </source>
</evidence>
<proteinExistence type="inferred from homology"/>
<comment type="caution">
    <text evidence="8">The sequence shown here is derived from an EMBL/GenBank/DDBJ whole genome shotgun (WGS) entry which is preliminary data.</text>
</comment>
<dbReference type="AlphaFoldDB" id="A0A1A0HI87"/>
<name>A0A1A0HI87_9ASCO</name>
<evidence type="ECO:0000256" key="2">
    <source>
        <dbReference type="ARBA" id="ARBA00022448"/>
    </source>
</evidence>
<dbReference type="GeneID" id="30029431"/>
<keyword evidence="3" id="KW-0967">Endosome</keyword>
<gene>
    <name evidence="8" type="ORF">METBIDRAFT_34256</name>
</gene>
<keyword evidence="2 5" id="KW-0813">Transport</keyword>
<dbReference type="OrthoDB" id="2671at2759"/>
<evidence type="ECO:0000313" key="8">
    <source>
        <dbReference type="EMBL" id="OBA23553.1"/>
    </source>
</evidence>
<keyword evidence="9" id="KW-1185">Reference proteome</keyword>
<feature type="domain" description="VPS28 C-terminal" evidence="6">
    <location>
        <begin position="181"/>
        <end position="283"/>
    </location>
</feature>
<protein>
    <submittedName>
        <fullName evidence="8">ESCRT-1 complex, Vps28 subunit</fullName>
    </submittedName>
</protein>
<dbReference type="InterPro" id="IPR007143">
    <property type="entry name" value="Vps28"/>
</dbReference>
<evidence type="ECO:0000256" key="4">
    <source>
        <dbReference type="ARBA" id="ARBA00022927"/>
    </source>
</evidence>
<dbReference type="InterPro" id="IPR017898">
    <property type="entry name" value="VPS28_N"/>
</dbReference>
<evidence type="ECO:0000259" key="6">
    <source>
        <dbReference type="PROSITE" id="PS51310"/>
    </source>
</evidence>
<dbReference type="PANTHER" id="PTHR12937">
    <property type="entry name" value="VACUOLAR PROTEIN SORTING 28, ISOFORM 2 VPS28"/>
    <property type="match status" value="1"/>
</dbReference>
<accession>A0A1A0HI87</accession>
<dbReference type="GO" id="GO:0006612">
    <property type="term" value="P:protein targeting to membrane"/>
    <property type="evidence" value="ECO:0007669"/>
    <property type="project" value="EnsemblFungi"/>
</dbReference>
<organism evidence="8 9">
    <name type="scientific">Metschnikowia bicuspidata var. bicuspidata NRRL YB-4993</name>
    <dbReference type="NCBI Taxonomy" id="869754"/>
    <lineage>
        <taxon>Eukaryota</taxon>
        <taxon>Fungi</taxon>
        <taxon>Dikarya</taxon>
        <taxon>Ascomycota</taxon>
        <taxon>Saccharomycotina</taxon>
        <taxon>Pichiomycetes</taxon>
        <taxon>Metschnikowiaceae</taxon>
        <taxon>Metschnikowia</taxon>
    </lineage>
</organism>
<dbReference type="PROSITE" id="PS51313">
    <property type="entry name" value="VPS28_N"/>
    <property type="match status" value="1"/>
</dbReference>
<dbReference type="InterPro" id="IPR017899">
    <property type="entry name" value="VPS28_C"/>
</dbReference>
<sequence>MSAPPAYAPTTNSTYTLASEQDHSQHHGEISRASFVPTSIHKAVYDSLCELYSIVTVTETVENAFVKDFVTDKEKYTSTIMRLVNQCQILLESFHASPTHEKILREILPDLAGDHSNLLRVVAAKFSLHAPLAIDRLTKKVPATIEHFHKHVELAEPTEKPAASEAASGLPARAIHKLAAASARLVAEATGNFITLMDAVKLNYNTKLQLHPLLSNLVISLNELVTRENSQAVALEFPGKLKLVSWLIKLNNLSDNDTLSSDDLELFLLDLDTSYHGFYDSLE</sequence>
<comment type="similarity">
    <text evidence="5">Belongs to the VPS28 family.</text>
</comment>
<dbReference type="GO" id="GO:0044877">
    <property type="term" value="F:protein-containing complex binding"/>
    <property type="evidence" value="ECO:0007669"/>
    <property type="project" value="EnsemblFungi"/>
</dbReference>
<dbReference type="GO" id="GO:0000813">
    <property type="term" value="C:ESCRT I complex"/>
    <property type="evidence" value="ECO:0007669"/>
    <property type="project" value="EnsemblFungi"/>
</dbReference>
<dbReference type="PROSITE" id="PS51310">
    <property type="entry name" value="VPS28_C"/>
    <property type="match status" value="1"/>
</dbReference>
<dbReference type="Gene3D" id="1.20.120.1130">
    <property type="match status" value="1"/>
</dbReference>
<dbReference type="SUPFAM" id="SSF140111">
    <property type="entry name" value="Endosomal sorting complex assembly domain"/>
    <property type="match status" value="1"/>
</dbReference>
<evidence type="ECO:0000256" key="5">
    <source>
        <dbReference type="PROSITE-ProRule" id="PRU00642"/>
    </source>
</evidence>
<comment type="subcellular location">
    <subcellularLocation>
        <location evidence="1">Endosome</location>
    </subcellularLocation>
</comment>
<dbReference type="GO" id="GO:0043328">
    <property type="term" value="P:protein transport to vacuole involved in ubiquitin-dependent protein catabolic process via the multivesicular body sorting pathway"/>
    <property type="evidence" value="ECO:0007669"/>
    <property type="project" value="TreeGrafter"/>
</dbReference>
<dbReference type="GO" id="GO:1904669">
    <property type="term" value="P:ATP export"/>
    <property type="evidence" value="ECO:0007669"/>
    <property type="project" value="EnsemblFungi"/>
</dbReference>
<dbReference type="InterPro" id="IPR037206">
    <property type="entry name" value="VPS28_C_sf"/>
</dbReference>
<dbReference type="InterPro" id="IPR037202">
    <property type="entry name" value="ESCRT_assembly_dom"/>
</dbReference>
<evidence type="ECO:0000256" key="1">
    <source>
        <dbReference type="ARBA" id="ARBA00004177"/>
    </source>
</evidence>
<dbReference type="Proteomes" id="UP000092555">
    <property type="component" value="Unassembled WGS sequence"/>
</dbReference>